<evidence type="ECO:0000313" key="2">
    <source>
        <dbReference type="Proteomes" id="UP001139700"/>
    </source>
</evidence>
<proteinExistence type="predicted"/>
<dbReference type="EMBL" id="JAJTTA010000002">
    <property type="protein sequence ID" value="MCF0041894.1"/>
    <property type="molecule type" value="Genomic_DNA"/>
</dbReference>
<name>A0A9X1PCY4_9BACT</name>
<accession>A0A9X1PCY4</accession>
<dbReference type="RefSeq" id="WP_234614695.1">
    <property type="nucleotide sequence ID" value="NZ_JAJTTA010000002.1"/>
</dbReference>
<organism evidence="1 2">
    <name type="scientific">Dyadobacter fanqingshengii</name>
    <dbReference type="NCBI Taxonomy" id="2906443"/>
    <lineage>
        <taxon>Bacteria</taxon>
        <taxon>Pseudomonadati</taxon>
        <taxon>Bacteroidota</taxon>
        <taxon>Cytophagia</taxon>
        <taxon>Cytophagales</taxon>
        <taxon>Spirosomataceae</taxon>
        <taxon>Dyadobacter</taxon>
    </lineage>
</organism>
<sequence length="65" mass="7777">MIKDEFEIFVTVDRNLTYQQNIERLGVTIFVLCAFNNRRDTLKLLIPKIFERIQQGNLQNLIEIH</sequence>
<gene>
    <name evidence="1" type="ORF">LXM24_17440</name>
</gene>
<reference evidence="1" key="1">
    <citation type="submission" date="2021-12" db="EMBL/GenBank/DDBJ databases">
        <title>Novel species in genus Dyadobacter.</title>
        <authorList>
            <person name="Ma C."/>
        </authorList>
    </citation>
    <scope>NUCLEOTIDE SEQUENCE</scope>
    <source>
        <strain evidence="1">CY399</strain>
    </source>
</reference>
<evidence type="ECO:0000313" key="1">
    <source>
        <dbReference type="EMBL" id="MCF0041894.1"/>
    </source>
</evidence>
<comment type="caution">
    <text evidence="1">The sequence shown here is derived from an EMBL/GenBank/DDBJ whole genome shotgun (WGS) entry which is preliminary data.</text>
</comment>
<keyword evidence="2" id="KW-1185">Reference proteome</keyword>
<dbReference type="Proteomes" id="UP001139700">
    <property type="component" value="Unassembled WGS sequence"/>
</dbReference>
<protein>
    <submittedName>
        <fullName evidence="1">Uncharacterized protein</fullName>
    </submittedName>
</protein>
<dbReference type="AlphaFoldDB" id="A0A9X1PCY4"/>